<keyword evidence="1" id="KW-1133">Transmembrane helix</keyword>
<comment type="caution">
    <text evidence="3">The sequence shown here is derived from an EMBL/GenBank/DDBJ whole genome shotgun (WGS) entry which is preliminary data.</text>
</comment>
<dbReference type="SMART" id="SM00052">
    <property type="entry name" value="EAL"/>
    <property type="match status" value="1"/>
</dbReference>
<protein>
    <submittedName>
        <fullName evidence="3">Regulatory protein (EAL domain)</fullName>
    </submittedName>
</protein>
<dbReference type="PATRIC" id="fig|45074.5.peg.3806"/>
<keyword evidence="1" id="KW-0812">Transmembrane</keyword>
<accession>A0A0W0Y853</accession>
<dbReference type="SUPFAM" id="SSF141868">
    <property type="entry name" value="EAL domain-like"/>
    <property type="match status" value="1"/>
</dbReference>
<dbReference type="OrthoDB" id="675397at2"/>
<dbReference type="InterPro" id="IPR050706">
    <property type="entry name" value="Cyclic-di-GMP_PDE-like"/>
</dbReference>
<dbReference type="InterPro" id="IPR035919">
    <property type="entry name" value="EAL_sf"/>
</dbReference>
<dbReference type="Pfam" id="PF00563">
    <property type="entry name" value="EAL"/>
    <property type="match status" value="1"/>
</dbReference>
<keyword evidence="4" id="KW-1185">Reference proteome</keyword>
<dbReference type="InterPro" id="IPR001633">
    <property type="entry name" value="EAL_dom"/>
</dbReference>
<evidence type="ECO:0000313" key="4">
    <source>
        <dbReference type="Proteomes" id="UP000054703"/>
    </source>
</evidence>
<dbReference type="EMBL" id="LNYU01000091">
    <property type="protein sequence ID" value="KTD53128.1"/>
    <property type="molecule type" value="Genomic_DNA"/>
</dbReference>
<feature type="transmembrane region" description="Helical" evidence="1">
    <location>
        <begin position="18"/>
        <end position="36"/>
    </location>
</feature>
<keyword evidence="1" id="KW-0472">Membrane</keyword>
<dbReference type="Proteomes" id="UP000054703">
    <property type="component" value="Unassembled WGS sequence"/>
</dbReference>
<reference evidence="3 4" key="1">
    <citation type="submission" date="2015-11" db="EMBL/GenBank/DDBJ databases">
        <title>Genomic analysis of 38 Legionella species identifies large and diverse effector repertoires.</title>
        <authorList>
            <person name="Burstein D."/>
            <person name="Amaro F."/>
            <person name="Zusman T."/>
            <person name="Lifshitz Z."/>
            <person name="Cohen O."/>
            <person name="Gilbert J.A."/>
            <person name="Pupko T."/>
            <person name="Shuman H.A."/>
            <person name="Segal G."/>
        </authorList>
    </citation>
    <scope>NUCLEOTIDE SEQUENCE [LARGE SCALE GENOMIC DNA]</scope>
    <source>
        <strain evidence="3 4">SC-63-C7</strain>
    </source>
</reference>
<evidence type="ECO:0000313" key="3">
    <source>
        <dbReference type="EMBL" id="KTD53128.1"/>
    </source>
</evidence>
<feature type="transmembrane region" description="Helical" evidence="1">
    <location>
        <begin position="246"/>
        <end position="268"/>
    </location>
</feature>
<dbReference type="PANTHER" id="PTHR33121:SF79">
    <property type="entry name" value="CYCLIC DI-GMP PHOSPHODIESTERASE PDED-RELATED"/>
    <property type="match status" value="1"/>
</dbReference>
<organism evidence="3 4">
    <name type="scientific">Legionella santicrucis</name>
    <dbReference type="NCBI Taxonomy" id="45074"/>
    <lineage>
        <taxon>Bacteria</taxon>
        <taxon>Pseudomonadati</taxon>
        <taxon>Pseudomonadota</taxon>
        <taxon>Gammaproteobacteria</taxon>
        <taxon>Legionellales</taxon>
        <taxon>Legionellaceae</taxon>
        <taxon>Legionella</taxon>
    </lineage>
</organism>
<evidence type="ECO:0000256" key="1">
    <source>
        <dbReference type="SAM" id="Phobius"/>
    </source>
</evidence>
<dbReference type="STRING" id="45074.Lsan_3538"/>
<dbReference type="PANTHER" id="PTHR33121">
    <property type="entry name" value="CYCLIC DI-GMP PHOSPHODIESTERASE PDEF"/>
    <property type="match status" value="1"/>
</dbReference>
<dbReference type="AlphaFoldDB" id="A0A0W0Y853"/>
<dbReference type="PROSITE" id="PS50883">
    <property type="entry name" value="EAL"/>
    <property type="match status" value="1"/>
</dbReference>
<proteinExistence type="predicted"/>
<evidence type="ECO:0000259" key="2">
    <source>
        <dbReference type="PROSITE" id="PS50883"/>
    </source>
</evidence>
<feature type="domain" description="EAL" evidence="2">
    <location>
        <begin position="275"/>
        <end position="529"/>
    </location>
</feature>
<name>A0A0W0Y853_9GAMM</name>
<dbReference type="GO" id="GO:0071111">
    <property type="term" value="F:cyclic-guanylate-specific phosphodiesterase activity"/>
    <property type="evidence" value="ECO:0007669"/>
    <property type="project" value="InterPro"/>
</dbReference>
<dbReference type="CDD" id="cd01948">
    <property type="entry name" value="EAL"/>
    <property type="match status" value="1"/>
</dbReference>
<sequence>MRESLKSLLFFIYRRFKLLWIALTIFSFLFFSYINWYNNAIQSSILASKVANRLTNEINKFINSIFSDISKLLLDQKKHTISKENITASLQHININHPRVSGIAILDPTHQIIYSTLPHNKSFLLNINPNHVFIGPITSPWFIHPIYVVQRKIDHYQAEVIIMSPILENILNSPEYSSYSIALHDENRNKNIITMGKTEKLSWFNNKLLEIRSLLFLQEVVSTKLNSIDGISLTVIENRQNIINNFWYKEILLAIDSLVLSIFLYFVIKKMLNKYYSLHGAIKKAIKKEQFYPVYQPLFDAKQNIYSGAEVLLRWKYYQDTIIMPDLFIQEAEDTGLIIPITLQIVETAFNETKELLHSFSSFHLAFNLCAYHFTDSLFFEQFYKLVDQHSISPKQILLEITERYLLDVNDKSFIKRMLELREAGYSLAIDDYGTGHSSISYLQYYPFNFLKIDKIFIQAIGTKAITETLNDAIIHLAKKINLTIIAEGVETKEQVNYLLENEVYFLQGWHFSKALSIDQLTNLLKGEKK</sequence>
<gene>
    <name evidence="3" type="ORF">Lsan_3538</name>
</gene>
<dbReference type="Gene3D" id="3.20.20.450">
    <property type="entry name" value="EAL domain"/>
    <property type="match status" value="1"/>
</dbReference>